<protein>
    <submittedName>
        <fullName evidence="2">Putative membrane protein</fullName>
    </submittedName>
</protein>
<dbReference type="RefSeq" id="WP_043147165.1">
    <property type="nucleotide sequence ID" value="NZ_AP022337.1"/>
</dbReference>
<sequence>MDIKDILGRAGQGRVGQRLIGSIAITGLGLLAIAEATGYPLGSLRRIGPGAVPMGLGILLTCLGLAFFWDVPKYEDRVPGFLWRPLIAISAAMASFAFLVEYSGMFAAIFGLIGISEFAEREYSWKKVLITSVGLCLFIAGLKTLLSDSLILDLY</sequence>
<feature type="domain" description="DUF1468" evidence="1">
    <location>
        <begin position="21"/>
        <end position="140"/>
    </location>
</feature>
<name>A0A0B3RPN0_9RHOB</name>
<dbReference type="Pfam" id="PF07331">
    <property type="entry name" value="TctB"/>
    <property type="match status" value="1"/>
</dbReference>
<evidence type="ECO:0000259" key="1">
    <source>
        <dbReference type="Pfam" id="PF07331"/>
    </source>
</evidence>
<dbReference type="STRING" id="561184.SAMN05216376_11212"/>
<keyword evidence="3" id="KW-1185">Reference proteome</keyword>
<dbReference type="AlphaFoldDB" id="A0A0B3RPN0"/>
<reference evidence="2 3" key="1">
    <citation type="submission" date="2014-10" db="EMBL/GenBank/DDBJ databases">
        <title>Genome sequence of Ponticoccus sp. strain UMTAT08 isolated from clonal culture of toxic dinoflagellate Alexandrium tamiyavanichii.</title>
        <authorList>
            <person name="Gan H.Y."/>
            <person name="Muhd D.-D."/>
            <person name="Mohd Noor M.E."/>
            <person name="Yeong Y.S."/>
            <person name="Usup G."/>
        </authorList>
    </citation>
    <scope>NUCLEOTIDE SEQUENCE [LARGE SCALE GENOMIC DNA]</scope>
    <source>
        <strain evidence="2 3">UMTAT08</strain>
    </source>
</reference>
<dbReference type="InterPro" id="IPR009936">
    <property type="entry name" value="DUF1468"/>
</dbReference>
<dbReference type="Proteomes" id="UP000030960">
    <property type="component" value="Unassembled WGS sequence"/>
</dbReference>
<evidence type="ECO:0000313" key="2">
    <source>
        <dbReference type="EMBL" id="KHQ49767.1"/>
    </source>
</evidence>
<comment type="caution">
    <text evidence="2">The sequence shown here is derived from an EMBL/GenBank/DDBJ whole genome shotgun (WGS) entry which is preliminary data.</text>
</comment>
<gene>
    <name evidence="2" type="ORF">OA50_05693</name>
</gene>
<proteinExistence type="predicted"/>
<accession>A0A0B3RPN0</accession>
<evidence type="ECO:0000313" key="3">
    <source>
        <dbReference type="Proteomes" id="UP000030960"/>
    </source>
</evidence>
<organism evidence="2 3">
    <name type="scientific">Mameliella alba</name>
    <dbReference type="NCBI Taxonomy" id="561184"/>
    <lineage>
        <taxon>Bacteria</taxon>
        <taxon>Pseudomonadati</taxon>
        <taxon>Pseudomonadota</taxon>
        <taxon>Alphaproteobacteria</taxon>
        <taxon>Rhodobacterales</taxon>
        <taxon>Roseobacteraceae</taxon>
        <taxon>Mameliella</taxon>
    </lineage>
</organism>
<dbReference type="EMBL" id="JSUQ01000043">
    <property type="protein sequence ID" value="KHQ49767.1"/>
    <property type="molecule type" value="Genomic_DNA"/>
</dbReference>